<protein>
    <submittedName>
        <fullName evidence="2">Uncharacterized protein</fullName>
    </submittedName>
</protein>
<feature type="transmembrane region" description="Helical" evidence="1">
    <location>
        <begin position="196"/>
        <end position="217"/>
    </location>
</feature>
<feature type="transmembrane region" description="Helical" evidence="1">
    <location>
        <begin position="238"/>
        <end position="254"/>
    </location>
</feature>
<gene>
    <name evidence="2" type="ORF">ODALV1_LOCUS26615</name>
</gene>
<sequence>MLFLINTPSFNETLTAIQRSGHGTSDHVLFLIETSPLTEENEVLHGFVNDLFNSGGTPFHAPIGFFNQETNELAIFCYFCPSSKIEFLNAGEKYKWNDLHSMHLKTNSNGYGSLQPRLNISLTLDTSRRIEGNNYQKWMLQFSFFEGGFLVIPISNIYTRGSLITAIDKKLKWMACLNLQHLQSLFGLNSINALDLTSWCILAGLLLLYGFLFKNIWKGLDLFWTLVGKELLHKHDRKSLFILLTALSILSYTYESIVSADSMQLTEFPPFKTLIRKGFRFWLPQMGSFYVVSSSLSNWTKNILRDYFGDEPLDPRYYFAGEGQQSITFYNNDTLGLVKAVAKLKLFITNLAYFHMVKAVGKQMVSVNRNLICKVESVSTGGELSIDYSFRTWGYLSSRCSKLLANLFSSGDYVRVFQLKQFQAENDMKNLQLKKTGQLFEPKPICLTSAVGLCSLSCIVFGFLIFIWWGIAMVKSWRKMVRIKIVYFWQRFVSKPRIPDLKVIKVESIA</sequence>
<accession>A0ABP1RVE6</accession>
<keyword evidence="3" id="KW-1185">Reference proteome</keyword>
<reference evidence="2 3" key="1">
    <citation type="submission" date="2024-08" db="EMBL/GenBank/DDBJ databases">
        <authorList>
            <person name="Cucini C."/>
            <person name="Frati F."/>
        </authorList>
    </citation>
    <scope>NUCLEOTIDE SEQUENCE [LARGE SCALE GENOMIC DNA]</scope>
</reference>
<keyword evidence="1" id="KW-1133">Transmembrane helix</keyword>
<name>A0ABP1RVE6_9HEXA</name>
<keyword evidence="1" id="KW-0812">Transmembrane</keyword>
<feature type="transmembrane region" description="Helical" evidence="1">
    <location>
        <begin position="450"/>
        <end position="474"/>
    </location>
</feature>
<proteinExistence type="predicted"/>
<evidence type="ECO:0000313" key="2">
    <source>
        <dbReference type="EMBL" id="CAL8136793.1"/>
    </source>
</evidence>
<dbReference type="EMBL" id="CAXLJM020000112">
    <property type="protein sequence ID" value="CAL8136793.1"/>
    <property type="molecule type" value="Genomic_DNA"/>
</dbReference>
<dbReference type="Proteomes" id="UP001642540">
    <property type="component" value="Unassembled WGS sequence"/>
</dbReference>
<keyword evidence="1" id="KW-0472">Membrane</keyword>
<evidence type="ECO:0000256" key="1">
    <source>
        <dbReference type="SAM" id="Phobius"/>
    </source>
</evidence>
<comment type="caution">
    <text evidence="2">The sequence shown here is derived from an EMBL/GenBank/DDBJ whole genome shotgun (WGS) entry which is preliminary data.</text>
</comment>
<evidence type="ECO:0000313" key="3">
    <source>
        <dbReference type="Proteomes" id="UP001642540"/>
    </source>
</evidence>
<organism evidence="2 3">
    <name type="scientific">Orchesella dallaii</name>
    <dbReference type="NCBI Taxonomy" id="48710"/>
    <lineage>
        <taxon>Eukaryota</taxon>
        <taxon>Metazoa</taxon>
        <taxon>Ecdysozoa</taxon>
        <taxon>Arthropoda</taxon>
        <taxon>Hexapoda</taxon>
        <taxon>Collembola</taxon>
        <taxon>Entomobryomorpha</taxon>
        <taxon>Entomobryoidea</taxon>
        <taxon>Orchesellidae</taxon>
        <taxon>Orchesellinae</taxon>
        <taxon>Orchesella</taxon>
    </lineage>
</organism>